<gene>
    <name evidence="2" type="ORF">CKAN_01513200</name>
</gene>
<keyword evidence="3" id="KW-1185">Reference proteome</keyword>
<organism evidence="2 3">
    <name type="scientific">Cinnamomum micranthum f. kanehirae</name>
    <dbReference type="NCBI Taxonomy" id="337451"/>
    <lineage>
        <taxon>Eukaryota</taxon>
        <taxon>Viridiplantae</taxon>
        <taxon>Streptophyta</taxon>
        <taxon>Embryophyta</taxon>
        <taxon>Tracheophyta</taxon>
        <taxon>Spermatophyta</taxon>
        <taxon>Magnoliopsida</taxon>
        <taxon>Magnoliidae</taxon>
        <taxon>Laurales</taxon>
        <taxon>Lauraceae</taxon>
        <taxon>Cinnamomum</taxon>
    </lineage>
</organism>
<evidence type="ECO:0000256" key="1">
    <source>
        <dbReference type="SAM" id="Phobius"/>
    </source>
</evidence>
<dbReference type="Proteomes" id="UP000283530">
    <property type="component" value="Unassembled WGS sequence"/>
</dbReference>
<evidence type="ECO:0000313" key="2">
    <source>
        <dbReference type="EMBL" id="RWR86244.1"/>
    </source>
</evidence>
<keyword evidence="1" id="KW-1133">Transmembrane helix</keyword>
<sequence length="146" mass="16814">MTQFGIVIIKDKEARAPGNVANVFVTARQPSLPVLPDLVQSFPFCLRFLGPIHARLPSSRTCIHVISIHSPSFLLCFSLFLKRLFIIFFFYSVIAVAFRNSIVHWYSNTLDTPTAISFDFPSRREDELVAFLSHFLLFFQTWLKRS</sequence>
<feature type="transmembrane region" description="Helical" evidence="1">
    <location>
        <begin position="84"/>
        <end position="107"/>
    </location>
</feature>
<keyword evidence="1" id="KW-0472">Membrane</keyword>
<evidence type="ECO:0000313" key="3">
    <source>
        <dbReference type="Proteomes" id="UP000283530"/>
    </source>
</evidence>
<name>A0A443P631_9MAGN</name>
<dbReference type="EMBL" id="QPKB01000006">
    <property type="protein sequence ID" value="RWR86244.1"/>
    <property type="molecule type" value="Genomic_DNA"/>
</dbReference>
<protein>
    <submittedName>
        <fullName evidence="2">Uncharacterized protein</fullName>
    </submittedName>
</protein>
<keyword evidence="1" id="KW-0812">Transmembrane</keyword>
<comment type="caution">
    <text evidence="2">The sequence shown here is derived from an EMBL/GenBank/DDBJ whole genome shotgun (WGS) entry which is preliminary data.</text>
</comment>
<reference evidence="2 3" key="1">
    <citation type="journal article" date="2019" name="Nat. Plants">
        <title>Stout camphor tree genome fills gaps in understanding of flowering plant genome evolution.</title>
        <authorList>
            <person name="Chaw S.M."/>
            <person name="Liu Y.C."/>
            <person name="Wu Y.W."/>
            <person name="Wang H.Y."/>
            <person name="Lin C.I."/>
            <person name="Wu C.S."/>
            <person name="Ke H.M."/>
            <person name="Chang L.Y."/>
            <person name="Hsu C.Y."/>
            <person name="Yang H.T."/>
            <person name="Sudianto E."/>
            <person name="Hsu M.H."/>
            <person name="Wu K.P."/>
            <person name="Wang L.N."/>
            <person name="Leebens-Mack J.H."/>
            <person name="Tsai I.J."/>
        </authorList>
    </citation>
    <scope>NUCLEOTIDE SEQUENCE [LARGE SCALE GENOMIC DNA]</scope>
    <source>
        <strain evidence="3">cv. Chaw 1501</strain>
        <tissue evidence="2">Young leaves</tissue>
    </source>
</reference>
<dbReference type="AlphaFoldDB" id="A0A443P631"/>
<accession>A0A443P631</accession>
<proteinExistence type="predicted"/>